<evidence type="ECO:0000313" key="7">
    <source>
        <dbReference type="EMBL" id="KAF7273412.1"/>
    </source>
</evidence>
<keyword evidence="4" id="KW-0812">Transmembrane</keyword>
<dbReference type="GO" id="GO:0012505">
    <property type="term" value="C:endomembrane system"/>
    <property type="evidence" value="ECO:0007669"/>
    <property type="project" value="TreeGrafter"/>
</dbReference>
<name>A0A834I677_RHYFE</name>
<dbReference type="PANTHER" id="PTHR12277:SF72">
    <property type="entry name" value="BAT5L PROTEIN"/>
    <property type="match status" value="1"/>
</dbReference>
<dbReference type="GO" id="GO:0006660">
    <property type="term" value="P:phosphatidylserine catabolic process"/>
    <property type="evidence" value="ECO:0007669"/>
    <property type="project" value="TreeGrafter"/>
</dbReference>
<dbReference type="InterPro" id="IPR029058">
    <property type="entry name" value="AB_hydrolase_fold"/>
</dbReference>
<feature type="domain" description="Phosphatidylserine Lipase ABHD16 N-terminal" evidence="6">
    <location>
        <begin position="6"/>
        <end position="111"/>
    </location>
</feature>
<evidence type="ECO:0000313" key="8">
    <source>
        <dbReference type="Proteomes" id="UP000625711"/>
    </source>
</evidence>
<dbReference type="GO" id="GO:0004620">
    <property type="term" value="F:phospholipase activity"/>
    <property type="evidence" value="ECO:0007669"/>
    <property type="project" value="TreeGrafter"/>
</dbReference>
<dbReference type="FunFam" id="3.40.50.1820:FF:000074">
    <property type="entry name" value="Abhydrolase domain containing 16A"/>
    <property type="match status" value="1"/>
</dbReference>
<keyword evidence="8" id="KW-1185">Reference proteome</keyword>
<reference evidence="7" key="1">
    <citation type="submission" date="2020-08" db="EMBL/GenBank/DDBJ databases">
        <title>Genome sequencing and assembly of the red palm weevil Rhynchophorus ferrugineus.</title>
        <authorList>
            <person name="Dias G.B."/>
            <person name="Bergman C.M."/>
            <person name="Manee M."/>
        </authorList>
    </citation>
    <scope>NUCLEOTIDE SEQUENCE</scope>
    <source>
        <strain evidence="7">AA-2017</strain>
        <tissue evidence="7">Whole larva</tissue>
    </source>
</reference>
<dbReference type="InterPro" id="IPR054518">
    <property type="entry name" value="ABHD16_N"/>
</dbReference>
<dbReference type="Pfam" id="PF22990">
    <property type="entry name" value="ABHD16_N"/>
    <property type="match status" value="1"/>
</dbReference>
<feature type="domain" description="AB hydrolase-1" evidence="5">
    <location>
        <begin position="227"/>
        <end position="345"/>
    </location>
</feature>
<protein>
    <submittedName>
        <fullName evidence="7">Uncharacterized protein</fullName>
    </submittedName>
</protein>
<evidence type="ECO:0000259" key="6">
    <source>
        <dbReference type="Pfam" id="PF22990"/>
    </source>
</evidence>
<evidence type="ECO:0000256" key="4">
    <source>
        <dbReference type="SAM" id="Phobius"/>
    </source>
</evidence>
<keyword evidence="4" id="KW-1133">Transmembrane helix</keyword>
<dbReference type="SUPFAM" id="SSF53474">
    <property type="entry name" value="alpha/beta-Hydrolases"/>
    <property type="match status" value="1"/>
</dbReference>
<dbReference type="AlphaFoldDB" id="A0A834I677"/>
<organism evidence="7 8">
    <name type="scientific">Rhynchophorus ferrugineus</name>
    <name type="common">Red palm weevil</name>
    <name type="synonym">Curculio ferrugineus</name>
    <dbReference type="NCBI Taxonomy" id="354439"/>
    <lineage>
        <taxon>Eukaryota</taxon>
        <taxon>Metazoa</taxon>
        <taxon>Ecdysozoa</taxon>
        <taxon>Arthropoda</taxon>
        <taxon>Hexapoda</taxon>
        <taxon>Insecta</taxon>
        <taxon>Pterygota</taxon>
        <taxon>Neoptera</taxon>
        <taxon>Endopterygota</taxon>
        <taxon>Coleoptera</taxon>
        <taxon>Polyphaga</taxon>
        <taxon>Cucujiformia</taxon>
        <taxon>Curculionidae</taxon>
        <taxon>Dryophthorinae</taxon>
        <taxon>Rhynchophorus</taxon>
    </lineage>
</organism>
<evidence type="ECO:0000256" key="3">
    <source>
        <dbReference type="ARBA" id="ARBA00023098"/>
    </source>
</evidence>
<proteinExistence type="inferred from homology"/>
<sequence length="510" mass="57589">MSTLKSIWNCMFSPKLIKIYGHGPIEKLYEPQPMEKLGDQVIHSLYIIWKLDLQNLPFFSKIVVGFGAIFVVSFCIRGLSRAQNPVYQTFLATLHRTDGDNRRDYAKYDFDFKLWPVEYDLSKTASPERVSKTSSEAVVANSTFEYLTNIPFRIIASFAIHTFGIRLVYPGSVGILQSILEGSLLSGRSRLVESYRGQRYKLKASDGNDIDSIFIDKRNASQNGETLVVCCEGNAGFYEIGIMITPIEAGYSVLGWNHPGFAGSTGMPYPENEQNAIDAVMQFAINKLGFKVENIMLFGWSIGGYTSSWAAMTYPDVKGIIIDATFDDILPLALNHMPKCWESIVKIAIREHVNLNVYEHLSQYSGPLLLIRRTDDEVICLKDNDLLSNRGNDLLIKILKQRYPCIFEPHLSLLQEYLSVSGVKQAEMLSKYNVDESVCSSLLQTYVSEFSKSYPIKIGPEFSFAESSQMALFLASKHMKDFKSSHCTNLPGEMFTKPWDIIVDSDYVFT</sequence>
<evidence type="ECO:0000256" key="1">
    <source>
        <dbReference type="ARBA" id="ARBA00009709"/>
    </source>
</evidence>
<comment type="caution">
    <text evidence="7">The sequence shown here is derived from an EMBL/GenBank/DDBJ whole genome shotgun (WGS) entry which is preliminary data.</text>
</comment>
<dbReference type="OrthoDB" id="6412627at2759"/>
<dbReference type="EMBL" id="JAACXV010013443">
    <property type="protein sequence ID" value="KAF7273412.1"/>
    <property type="molecule type" value="Genomic_DNA"/>
</dbReference>
<dbReference type="GO" id="GO:0052651">
    <property type="term" value="P:monoacylglycerol catabolic process"/>
    <property type="evidence" value="ECO:0007669"/>
    <property type="project" value="TreeGrafter"/>
</dbReference>
<evidence type="ECO:0000256" key="2">
    <source>
        <dbReference type="ARBA" id="ARBA00022801"/>
    </source>
</evidence>
<feature type="transmembrane region" description="Helical" evidence="4">
    <location>
        <begin position="58"/>
        <end position="79"/>
    </location>
</feature>
<dbReference type="Pfam" id="PF00561">
    <property type="entry name" value="Abhydrolase_1"/>
    <property type="match status" value="1"/>
</dbReference>
<dbReference type="Gene3D" id="3.40.50.1820">
    <property type="entry name" value="alpha/beta hydrolase"/>
    <property type="match status" value="1"/>
</dbReference>
<accession>A0A834I677</accession>
<dbReference type="GO" id="GO:0047372">
    <property type="term" value="F:monoacylglycerol lipase activity"/>
    <property type="evidence" value="ECO:0007669"/>
    <property type="project" value="TreeGrafter"/>
</dbReference>
<keyword evidence="4" id="KW-0472">Membrane</keyword>
<dbReference type="InterPro" id="IPR000073">
    <property type="entry name" value="AB_hydrolase_1"/>
</dbReference>
<evidence type="ECO:0000259" key="5">
    <source>
        <dbReference type="Pfam" id="PF00561"/>
    </source>
</evidence>
<comment type="similarity">
    <text evidence="1">Belongs to the AB hydrolase superfamily. ABHD16 family.</text>
</comment>
<dbReference type="PANTHER" id="PTHR12277">
    <property type="entry name" value="ALPHA/BETA HYDROLASE DOMAIN-CONTAINING PROTEIN"/>
    <property type="match status" value="1"/>
</dbReference>
<keyword evidence="2" id="KW-0378">Hydrolase</keyword>
<gene>
    <name evidence="7" type="ORF">GWI33_013877</name>
</gene>
<dbReference type="Proteomes" id="UP000625711">
    <property type="component" value="Unassembled WGS sequence"/>
</dbReference>
<keyword evidence="3" id="KW-0443">Lipid metabolism</keyword>